<dbReference type="NCBIfam" id="NF002937">
    <property type="entry name" value="PRK03584.1"/>
    <property type="match status" value="1"/>
</dbReference>
<feature type="domain" description="AMP-binding enzyme C-terminal" evidence="6">
    <location>
        <begin position="571"/>
        <end position="641"/>
    </location>
</feature>
<dbReference type="InterPro" id="IPR000873">
    <property type="entry name" value="AMP-dep_synth/lig_dom"/>
</dbReference>
<organism evidence="8 9">
    <name type="scientific">Madurella mycetomatis</name>
    <dbReference type="NCBI Taxonomy" id="100816"/>
    <lineage>
        <taxon>Eukaryota</taxon>
        <taxon>Fungi</taxon>
        <taxon>Dikarya</taxon>
        <taxon>Ascomycota</taxon>
        <taxon>Pezizomycotina</taxon>
        <taxon>Sordariomycetes</taxon>
        <taxon>Sordariomycetidae</taxon>
        <taxon>Sordariales</taxon>
        <taxon>Sordariales incertae sedis</taxon>
        <taxon>Madurella</taxon>
    </lineage>
</organism>
<keyword evidence="3" id="KW-0547">Nucleotide-binding</keyword>
<comment type="similarity">
    <text evidence="1">Belongs to the ATP-dependent AMP-binding enzyme family.</text>
</comment>
<dbReference type="InterPro" id="IPR005914">
    <property type="entry name" value="Acac_CoA_synth"/>
</dbReference>
<name>A0A175VXH8_9PEZI</name>
<dbReference type="AlphaFoldDB" id="A0A175VXH8"/>
<evidence type="ECO:0000259" key="6">
    <source>
        <dbReference type="Pfam" id="PF13193"/>
    </source>
</evidence>
<dbReference type="GO" id="GO:0006629">
    <property type="term" value="P:lipid metabolic process"/>
    <property type="evidence" value="ECO:0007669"/>
    <property type="project" value="InterPro"/>
</dbReference>
<dbReference type="PANTHER" id="PTHR42921:SF1">
    <property type="entry name" value="ACETOACETYL-COA SYNTHETASE"/>
    <property type="match status" value="1"/>
</dbReference>
<dbReference type="EMBL" id="LCTW02000236">
    <property type="protein sequence ID" value="KXX75982.1"/>
    <property type="molecule type" value="Genomic_DNA"/>
</dbReference>
<keyword evidence="9" id="KW-1185">Reference proteome</keyword>
<dbReference type="OrthoDB" id="10253869at2759"/>
<dbReference type="Pfam" id="PF00501">
    <property type="entry name" value="AMP-binding"/>
    <property type="match status" value="1"/>
</dbReference>
<gene>
    <name evidence="8" type="ORF">MMYC01_207482</name>
</gene>
<evidence type="ECO:0000256" key="3">
    <source>
        <dbReference type="ARBA" id="ARBA00022741"/>
    </source>
</evidence>
<feature type="domain" description="AMP-dependent synthetase/ligase" evidence="5">
    <location>
        <begin position="98"/>
        <end position="490"/>
    </location>
</feature>
<evidence type="ECO:0000256" key="2">
    <source>
        <dbReference type="ARBA" id="ARBA00022598"/>
    </source>
</evidence>
<dbReference type="Gene3D" id="3.30.300.30">
    <property type="match status" value="1"/>
</dbReference>
<dbReference type="Proteomes" id="UP000078237">
    <property type="component" value="Unassembled WGS sequence"/>
</dbReference>
<sequence length="684" mass="74874">MTAAELWRHENPEATQMWKFLQHVNSQYDLSLKDYPELYKWSVENINDFWAEVWRFTGIRASEPFHQVLPPAAPMFPRPDFFAGARLNFAENLLFPANAEVSESATAVITATEDESHLTETTWAELRDQVRRCSNALRASGVKENSVVAGFVANHVQALVALLSAATLGAIWTGISPDNGVSAVLDRLVQIRPQVLFADNATLYNGKEWSGKAKTLEVVEELKKHGLEQVIVIRGLKNIETGLDEIRAKGVRADEYESFLCGPPNSPLVFAQLQPSHPLYVLYSSGTTGLPKAIVHTAAGTLLQHKKEHFLHCSLGPSSRMLYYTTTSWMMHHWSVSALACGASLVLYAGSPFKPHGYSSLPRLLSSLRVTHFGTSAAYLTALEANDVRPVTDPTLDLSALEAIYSTASPLPPSTFSFIYEAFPKRINLASITGGTDIISLFGAPCPLLPVRVGEVQSAGLGMAIAVVDSASEPEDPRLVSPPDGPGDLVCTKPFPCQPLTFFGPGGQDKYRSAYFERFPGLWHHGDFVRMDRATGGLVMLGRSDGVLKPAGVRFGSAEIYNVLARFFAADVADAVCVGRRRESDRDETVCLFVVMAEGKVFDDALSKRIAEVIRRELSPRHVPGVIEEGKGGVPKTGNGKKIEVAVKQILSGMQVKTNASVANPEALDWFREWARKADDRLPN</sequence>
<dbReference type="InterPro" id="IPR025110">
    <property type="entry name" value="AMP-bd_C"/>
</dbReference>
<dbReference type="Pfam" id="PF16177">
    <property type="entry name" value="ACAS_N"/>
    <property type="match status" value="1"/>
</dbReference>
<evidence type="ECO:0000259" key="5">
    <source>
        <dbReference type="Pfam" id="PF00501"/>
    </source>
</evidence>
<protein>
    <submittedName>
        <fullName evidence="8">Acetoacetyl-CoA synthetase</fullName>
    </submittedName>
</protein>
<dbReference type="GO" id="GO:0005524">
    <property type="term" value="F:ATP binding"/>
    <property type="evidence" value="ECO:0007669"/>
    <property type="project" value="UniProtKB-KW"/>
</dbReference>
<comment type="caution">
    <text evidence="8">The sequence shown here is derived from an EMBL/GenBank/DDBJ whole genome shotgun (WGS) entry which is preliminary data.</text>
</comment>
<feature type="domain" description="Acetyl-coenzyme A synthetase N-terminal" evidence="7">
    <location>
        <begin position="35"/>
        <end position="92"/>
    </location>
</feature>
<dbReference type="PANTHER" id="PTHR42921">
    <property type="entry name" value="ACETOACETYL-COA SYNTHETASE"/>
    <property type="match status" value="1"/>
</dbReference>
<evidence type="ECO:0000259" key="7">
    <source>
        <dbReference type="Pfam" id="PF16177"/>
    </source>
</evidence>
<dbReference type="GO" id="GO:0030729">
    <property type="term" value="F:acetoacetate-CoA ligase activity"/>
    <property type="evidence" value="ECO:0007669"/>
    <property type="project" value="InterPro"/>
</dbReference>
<evidence type="ECO:0000313" key="8">
    <source>
        <dbReference type="EMBL" id="KXX75982.1"/>
    </source>
</evidence>
<accession>A0A175VXH8</accession>
<proteinExistence type="inferred from homology"/>
<evidence type="ECO:0000313" key="9">
    <source>
        <dbReference type="Proteomes" id="UP000078237"/>
    </source>
</evidence>
<dbReference type="Pfam" id="PF13193">
    <property type="entry name" value="AMP-binding_C"/>
    <property type="match status" value="1"/>
</dbReference>
<evidence type="ECO:0000256" key="4">
    <source>
        <dbReference type="ARBA" id="ARBA00022840"/>
    </source>
</evidence>
<dbReference type="InterPro" id="IPR045851">
    <property type="entry name" value="AMP-bd_C_sf"/>
</dbReference>
<dbReference type="InterPro" id="IPR032387">
    <property type="entry name" value="ACAS_N"/>
</dbReference>
<dbReference type="Gene3D" id="3.40.50.12780">
    <property type="entry name" value="N-terminal domain of ligase-like"/>
    <property type="match status" value="1"/>
</dbReference>
<dbReference type="NCBIfam" id="TIGR01217">
    <property type="entry name" value="ac_ac_CoA_syn"/>
    <property type="match status" value="1"/>
</dbReference>
<dbReference type="STRING" id="100816.A0A175VXH8"/>
<evidence type="ECO:0000256" key="1">
    <source>
        <dbReference type="ARBA" id="ARBA00006432"/>
    </source>
</evidence>
<dbReference type="SUPFAM" id="SSF56801">
    <property type="entry name" value="Acetyl-CoA synthetase-like"/>
    <property type="match status" value="1"/>
</dbReference>
<keyword evidence="4" id="KW-0067">ATP-binding</keyword>
<dbReference type="InterPro" id="IPR042099">
    <property type="entry name" value="ANL_N_sf"/>
</dbReference>
<dbReference type="PROSITE" id="PS00455">
    <property type="entry name" value="AMP_BINDING"/>
    <property type="match status" value="1"/>
</dbReference>
<dbReference type="InterPro" id="IPR020845">
    <property type="entry name" value="AMP-binding_CS"/>
</dbReference>
<dbReference type="VEuPathDB" id="FungiDB:MMYC01_207482"/>
<keyword evidence="2" id="KW-0436">Ligase</keyword>
<reference evidence="8 9" key="1">
    <citation type="journal article" date="2016" name="Genome Announc.">
        <title>Genome Sequence of Madurella mycetomatis mm55, Isolated from a Human Mycetoma Case in Sudan.</title>
        <authorList>
            <person name="Smit S."/>
            <person name="Derks M.F."/>
            <person name="Bervoets S."/>
            <person name="Fahal A."/>
            <person name="van Leeuwen W."/>
            <person name="van Belkum A."/>
            <person name="van de Sande W.W."/>
        </authorList>
    </citation>
    <scope>NUCLEOTIDE SEQUENCE [LARGE SCALE GENOMIC DNA]</scope>
    <source>
        <strain evidence="9">mm55</strain>
    </source>
</reference>